<organism evidence="1 2">
    <name type="scientific">Belliella aquatica</name>
    <dbReference type="NCBI Taxonomy" id="1323734"/>
    <lineage>
        <taxon>Bacteria</taxon>
        <taxon>Pseudomonadati</taxon>
        <taxon>Bacteroidota</taxon>
        <taxon>Cytophagia</taxon>
        <taxon>Cytophagales</taxon>
        <taxon>Cyclobacteriaceae</taxon>
        <taxon>Belliella</taxon>
    </lineage>
</organism>
<dbReference type="PROSITE" id="PS51257">
    <property type="entry name" value="PROKAR_LIPOPROTEIN"/>
    <property type="match status" value="1"/>
</dbReference>
<name>A0ABQ1N1Q7_9BACT</name>
<dbReference type="Proteomes" id="UP000635885">
    <property type="component" value="Unassembled WGS sequence"/>
</dbReference>
<evidence type="ECO:0000313" key="1">
    <source>
        <dbReference type="EMBL" id="GGC50684.1"/>
    </source>
</evidence>
<comment type="caution">
    <text evidence="1">The sequence shown here is derived from an EMBL/GenBank/DDBJ whole genome shotgun (WGS) entry which is preliminary data.</text>
</comment>
<dbReference type="EMBL" id="BMFD01000015">
    <property type="protein sequence ID" value="GGC50684.1"/>
    <property type="molecule type" value="Genomic_DNA"/>
</dbReference>
<protein>
    <recommendedName>
        <fullName evidence="3">Lipocalin-like domain-containing protein</fullName>
    </recommendedName>
</protein>
<gene>
    <name evidence="1" type="ORF">GCM10010993_31530</name>
</gene>
<keyword evidence="2" id="KW-1185">Reference proteome</keyword>
<evidence type="ECO:0000313" key="2">
    <source>
        <dbReference type="Proteomes" id="UP000635885"/>
    </source>
</evidence>
<accession>A0ABQ1N1Q7</accession>
<reference evidence="2" key="1">
    <citation type="journal article" date="2019" name="Int. J. Syst. Evol. Microbiol.">
        <title>The Global Catalogue of Microorganisms (GCM) 10K type strain sequencing project: providing services to taxonomists for standard genome sequencing and annotation.</title>
        <authorList>
            <consortium name="The Broad Institute Genomics Platform"/>
            <consortium name="The Broad Institute Genome Sequencing Center for Infectious Disease"/>
            <person name="Wu L."/>
            <person name="Ma J."/>
        </authorList>
    </citation>
    <scope>NUCLEOTIDE SEQUENCE [LARGE SCALE GENOMIC DNA]</scope>
    <source>
        <strain evidence="2">CGMCC 1.12479</strain>
    </source>
</reference>
<proteinExistence type="predicted"/>
<dbReference type="RefSeq" id="WP_188444068.1">
    <property type="nucleotide sequence ID" value="NZ_BMFD01000015.1"/>
</dbReference>
<evidence type="ECO:0008006" key="3">
    <source>
        <dbReference type="Google" id="ProtNLM"/>
    </source>
</evidence>
<sequence>MNKLFLNLFLISALGLVLFGCKKKDDPAPSKTPEEIAIENLAGESSLTWTVAGGGSVTRDGNSETNIYQNFEITFSANANSKTYSTVSGGEIFDSSGNWNFVTGDLTKFTLAGTRPASGPEISYTRSTNDLILTFSIVAPGANIDVPGAALAGNYRFSLKRKP</sequence>